<evidence type="ECO:0000313" key="1">
    <source>
        <dbReference type="EMBL" id="AFZ21976.1"/>
    </source>
</evidence>
<dbReference type="KEGG" id="mic:Mic7113_6394"/>
<keyword evidence="1" id="KW-0614">Plasmid</keyword>
<protein>
    <submittedName>
        <fullName evidence="1">Uncharacterized protein</fullName>
    </submittedName>
</protein>
<dbReference type="OrthoDB" id="511072at2"/>
<accession>K9WQ99</accession>
<gene>
    <name evidence="1" type="ORF">Mic7113_6394</name>
</gene>
<geneLocation type="plasmid" evidence="1 2">
    <name>pMIC7113.01</name>
</geneLocation>
<sequence>MSKIFKQLRSRHPFSLVVVGVLLSIVVVLGLRGFWISSASAAQWQSATRVVPEALVARAIASNSSLTSKDPPLDISNVKVMVLGQQAPLYVFDFNTPKLCGAAGCLYVVYAQQGESYQLVLSLYLNRNLPKGIPLIALKDVEQGSKPCLAISQRVSNSNQLSSLLYCEQGNRYQRVNESFSSL</sequence>
<organism evidence="1 2">
    <name type="scientific">Allocoleopsis franciscana PCC 7113</name>
    <dbReference type="NCBI Taxonomy" id="1173027"/>
    <lineage>
        <taxon>Bacteria</taxon>
        <taxon>Bacillati</taxon>
        <taxon>Cyanobacteriota</taxon>
        <taxon>Cyanophyceae</taxon>
        <taxon>Coleofasciculales</taxon>
        <taxon>Coleofasciculaceae</taxon>
        <taxon>Allocoleopsis</taxon>
        <taxon>Allocoleopsis franciscana</taxon>
    </lineage>
</organism>
<dbReference type="EMBL" id="CP003631">
    <property type="protein sequence ID" value="AFZ21976.1"/>
    <property type="molecule type" value="Genomic_DNA"/>
</dbReference>
<proteinExistence type="predicted"/>
<dbReference type="RefSeq" id="WP_015186103.1">
    <property type="nucleotide sequence ID" value="NC_019739.1"/>
</dbReference>
<reference evidence="1 2" key="1">
    <citation type="submission" date="2012-06" db="EMBL/GenBank/DDBJ databases">
        <title>Finished plasmid 1 of genome of Microcoleus sp. PCC 7113.</title>
        <authorList>
            <consortium name="US DOE Joint Genome Institute"/>
            <person name="Gugger M."/>
            <person name="Coursin T."/>
            <person name="Rippka R."/>
            <person name="Tandeau De Marsac N."/>
            <person name="Huntemann M."/>
            <person name="Wei C.-L."/>
            <person name="Han J."/>
            <person name="Detter J.C."/>
            <person name="Han C."/>
            <person name="Tapia R."/>
            <person name="Chen A."/>
            <person name="Kyrpides N."/>
            <person name="Mavromatis K."/>
            <person name="Markowitz V."/>
            <person name="Szeto E."/>
            <person name="Ivanova N."/>
            <person name="Pagani I."/>
            <person name="Pati A."/>
            <person name="Goodwin L."/>
            <person name="Nordberg H.P."/>
            <person name="Cantor M.N."/>
            <person name="Hua S.X."/>
            <person name="Woyke T."/>
            <person name="Kerfeld C.A."/>
        </authorList>
    </citation>
    <scope>NUCLEOTIDE SEQUENCE [LARGE SCALE GENOMIC DNA]</scope>
    <source>
        <strain evidence="1 2">PCC 7113</strain>
        <plasmid evidence="1 2">pMIC7113.01</plasmid>
    </source>
</reference>
<evidence type="ECO:0000313" key="2">
    <source>
        <dbReference type="Proteomes" id="UP000010471"/>
    </source>
</evidence>
<dbReference type="HOGENOM" id="CLU_1473612_0_0_3"/>
<name>K9WQ99_9CYAN</name>
<dbReference type="Proteomes" id="UP000010471">
    <property type="component" value="Plasmid pMIC7113.01"/>
</dbReference>
<dbReference type="AlphaFoldDB" id="K9WQ99"/>
<keyword evidence="2" id="KW-1185">Reference proteome</keyword>